<gene>
    <name evidence="1" type="ORF">POCTA_138.1.T2110002</name>
</gene>
<keyword evidence="2" id="KW-1185">Reference proteome</keyword>
<evidence type="ECO:0000313" key="2">
    <source>
        <dbReference type="Proteomes" id="UP000683925"/>
    </source>
</evidence>
<dbReference type="AlphaFoldDB" id="A0A8S1YND7"/>
<accession>A0A8S1YND7</accession>
<dbReference type="Proteomes" id="UP000683925">
    <property type="component" value="Unassembled WGS sequence"/>
</dbReference>
<evidence type="ECO:0000313" key="1">
    <source>
        <dbReference type="EMBL" id="CAD8215168.1"/>
    </source>
</evidence>
<reference evidence="1" key="1">
    <citation type="submission" date="2021-01" db="EMBL/GenBank/DDBJ databases">
        <authorList>
            <consortium name="Genoscope - CEA"/>
            <person name="William W."/>
        </authorList>
    </citation>
    <scope>NUCLEOTIDE SEQUENCE</scope>
</reference>
<sequence length="252" mass="30116">MYKLKIQEHEKDLQCSLKHQSPILMVNLNPNLQPNQRLLCENCLYYFESDTKIIGLKKIIQMIEEEKKKSINNLESLIRININNVQSVQNHIQKLKSSLVKQLDILLEETKEWVLNLQSISQKSSEFSFFKELDYIINNQQSYIEDQVNLTNKIKTLNDHWNNKVNSKLEIFKQFNEYQMCKEALNNLSQEQTIQQNHNQNVQSISNFIDWKCLFNVKQLQEYAQPQPQQQQRPWNIEHQVEKKSLFGFMKK</sequence>
<organism evidence="1 2">
    <name type="scientific">Paramecium octaurelia</name>
    <dbReference type="NCBI Taxonomy" id="43137"/>
    <lineage>
        <taxon>Eukaryota</taxon>
        <taxon>Sar</taxon>
        <taxon>Alveolata</taxon>
        <taxon>Ciliophora</taxon>
        <taxon>Intramacronucleata</taxon>
        <taxon>Oligohymenophorea</taxon>
        <taxon>Peniculida</taxon>
        <taxon>Parameciidae</taxon>
        <taxon>Paramecium</taxon>
    </lineage>
</organism>
<dbReference type="EMBL" id="CAJJDP010000215">
    <property type="protein sequence ID" value="CAD8215168.1"/>
    <property type="molecule type" value="Genomic_DNA"/>
</dbReference>
<name>A0A8S1YND7_PAROT</name>
<dbReference type="OrthoDB" id="10457065at2759"/>
<proteinExistence type="predicted"/>
<protein>
    <submittedName>
        <fullName evidence="1">Uncharacterized protein</fullName>
    </submittedName>
</protein>
<dbReference type="OMA" id="CLYYFES"/>
<comment type="caution">
    <text evidence="1">The sequence shown here is derived from an EMBL/GenBank/DDBJ whole genome shotgun (WGS) entry which is preliminary data.</text>
</comment>